<accession>A0A376LFS4</accession>
<evidence type="ECO:0000313" key="3">
    <source>
        <dbReference type="EMBL" id="STF42584.1"/>
    </source>
</evidence>
<evidence type="ECO:0000313" key="4">
    <source>
        <dbReference type="Proteomes" id="UP000254877"/>
    </source>
</evidence>
<reference evidence="3 4" key="1">
    <citation type="submission" date="2018-06" db="EMBL/GenBank/DDBJ databases">
        <authorList>
            <consortium name="Pathogen Informatics"/>
            <person name="Doyle S."/>
        </authorList>
    </citation>
    <scope>NUCLEOTIDE SEQUENCE [LARGE SCALE GENOMIC DNA]</scope>
    <source>
        <strain evidence="3 4">NCTC7928</strain>
    </source>
</reference>
<dbReference type="EMBL" id="UGAB01000002">
    <property type="protein sequence ID" value="STF42584.1"/>
    <property type="molecule type" value="Genomic_DNA"/>
</dbReference>
<organism evidence="3 4">
    <name type="scientific">Escherichia coli</name>
    <dbReference type="NCBI Taxonomy" id="562"/>
    <lineage>
        <taxon>Bacteria</taxon>
        <taxon>Pseudomonadati</taxon>
        <taxon>Pseudomonadota</taxon>
        <taxon>Gammaproteobacteria</taxon>
        <taxon>Enterobacterales</taxon>
        <taxon>Enterobacteriaceae</taxon>
        <taxon>Escherichia</taxon>
    </lineage>
</organism>
<dbReference type="PANTHER" id="PTHR37529">
    <property type="entry name" value="TRANSPOSASE INSG FOR INSERTION SEQUENCE ELEMENT IS4-RELATED"/>
    <property type="match status" value="1"/>
</dbReference>
<dbReference type="GO" id="GO:0006313">
    <property type="term" value="P:DNA transposition"/>
    <property type="evidence" value="ECO:0007669"/>
    <property type="project" value="InterPro"/>
</dbReference>
<gene>
    <name evidence="3" type="ORF">NCTC7928_03225</name>
</gene>
<evidence type="ECO:0000259" key="2">
    <source>
        <dbReference type="Pfam" id="PF01609"/>
    </source>
</evidence>
<evidence type="ECO:0000256" key="1">
    <source>
        <dbReference type="SAM" id="MobiDB-lite"/>
    </source>
</evidence>
<dbReference type="Proteomes" id="UP000254877">
    <property type="component" value="Unassembled WGS sequence"/>
</dbReference>
<dbReference type="Pfam" id="PF01609">
    <property type="entry name" value="DDE_Tnp_1"/>
    <property type="match status" value="1"/>
</dbReference>
<dbReference type="GO" id="GO:0003677">
    <property type="term" value="F:DNA binding"/>
    <property type="evidence" value="ECO:0007669"/>
    <property type="project" value="InterPro"/>
</dbReference>
<dbReference type="PANTHER" id="PTHR37529:SF1">
    <property type="entry name" value="TRANSPOSASE INSG FOR INSERTION SEQUENCE ELEMENT IS4-RELATED"/>
    <property type="match status" value="1"/>
</dbReference>
<dbReference type="GO" id="GO:0004803">
    <property type="term" value="F:transposase activity"/>
    <property type="evidence" value="ECO:0007669"/>
    <property type="project" value="InterPro"/>
</dbReference>
<feature type="region of interest" description="Disordered" evidence="1">
    <location>
        <begin position="165"/>
        <end position="184"/>
    </location>
</feature>
<dbReference type="SUPFAM" id="SSF53098">
    <property type="entry name" value="Ribonuclease H-like"/>
    <property type="match status" value="1"/>
</dbReference>
<protein>
    <submittedName>
        <fullName evidence="3">Transposase insG</fullName>
    </submittedName>
</protein>
<dbReference type="AlphaFoldDB" id="A0A376LFS4"/>
<dbReference type="InterPro" id="IPR012337">
    <property type="entry name" value="RNaseH-like_sf"/>
</dbReference>
<feature type="domain" description="Transposase IS4-like" evidence="2">
    <location>
        <begin position="24"/>
        <end position="100"/>
    </location>
</feature>
<name>A0A376LFS4_ECOLX</name>
<dbReference type="InterPro" id="IPR002559">
    <property type="entry name" value="Transposase_11"/>
</dbReference>
<proteinExistence type="predicted"/>
<sequence>MKLKTSPQARKKWPGLGNEVTARLLTVTRKGKVCHLLTSMTDAMRFPGGEMADLYSHRWEIELGYREIKQTMQLSRLTLRSKKPELVEQELWGVLLAYNLVRYQMIKMAEHLKGYWPNQLSFSESCGMVMRMLMTLQGASPGRYTGADARSCKYGTTCEITDKKGKGLPESGKGEALEIPHSPEKEPVSCLTDWHYSKGGYFSLSQVNVAAFRSTILPLIVHTVRFFVGQGTKHTFHISTKD</sequence>